<sequence length="141" mass="15655">MARINFSICFPHQNWTQLCRLDSDGDGLTNGQELGDPNCEWTKGQTPSRTTNLSHPGVCTPVNSLRCKHLHICAGLENSTGLADETHPLDIVVKYTTSDDAFFKTTVVLVVFLTMVKLIGCPELKYRIANGNWPYCKSPEV</sequence>
<evidence type="ECO:0000259" key="1">
    <source>
        <dbReference type="Pfam" id="PF24784"/>
    </source>
</evidence>
<organism evidence="4">
    <name type="scientific">Echinostoma caproni</name>
    <dbReference type="NCBI Taxonomy" id="27848"/>
    <lineage>
        <taxon>Eukaryota</taxon>
        <taxon>Metazoa</taxon>
        <taxon>Spiralia</taxon>
        <taxon>Lophotrochozoa</taxon>
        <taxon>Platyhelminthes</taxon>
        <taxon>Trematoda</taxon>
        <taxon>Digenea</taxon>
        <taxon>Plagiorchiida</taxon>
        <taxon>Echinostomata</taxon>
        <taxon>Echinostomatoidea</taxon>
        <taxon>Echinostomatidae</taxon>
        <taxon>Echinostoma</taxon>
    </lineage>
</organism>
<evidence type="ECO:0000313" key="2">
    <source>
        <dbReference type="EMBL" id="VDP84394.1"/>
    </source>
</evidence>
<evidence type="ECO:0000313" key="4">
    <source>
        <dbReference type="WBParaSite" id="ECPE_0000893101-mRNA-1"/>
    </source>
</evidence>
<feature type="domain" description="Temptin Cys/Cys disulfide" evidence="1">
    <location>
        <begin position="12"/>
        <end position="58"/>
    </location>
</feature>
<dbReference type="AlphaFoldDB" id="A0A183APL8"/>
<dbReference type="OrthoDB" id="129121at2759"/>
<accession>A0A183APL8</accession>
<dbReference type="InterPro" id="IPR055313">
    <property type="entry name" value="Temptin-like"/>
</dbReference>
<evidence type="ECO:0000313" key="3">
    <source>
        <dbReference type="Proteomes" id="UP000272942"/>
    </source>
</evidence>
<reference evidence="4" key="1">
    <citation type="submission" date="2016-06" db="UniProtKB">
        <authorList>
            <consortium name="WormBaseParasite"/>
        </authorList>
    </citation>
    <scope>IDENTIFICATION</scope>
</reference>
<dbReference type="PANTHER" id="PTHR34737">
    <property type="entry name" value="EF-HAND DOMAIN-CONTAINING PROTEIN"/>
    <property type="match status" value="1"/>
</dbReference>
<gene>
    <name evidence="2" type="ORF">ECPE_LOCUS8903</name>
</gene>
<dbReference type="InterPro" id="IPR057626">
    <property type="entry name" value="S-S_Temptin"/>
</dbReference>
<dbReference type="EMBL" id="UZAN01046633">
    <property type="protein sequence ID" value="VDP84394.1"/>
    <property type="molecule type" value="Genomic_DNA"/>
</dbReference>
<protein>
    <submittedName>
        <fullName evidence="4">Temptin</fullName>
    </submittedName>
</protein>
<dbReference type="Pfam" id="PF24784">
    <property type="entry name" value="Temptin_C"/>
    <property type="match status" value="1"/>
</dbReference>
<dbReference type="Proteomes" id="UP000272942">
    <property type="component" value="Unassembled WGS sequence"/>
</dbReference>
<dbReference type="PANTHER" id="PTHR34737:SF2">
    <property type="entry name" value="EF-HAND DOMAIN-CONTAINING PROTEIN"/>
    <property type="match status" value="1"/>
</dbReference>
<dbReference type="WBParaSite" id="ECPE_0000893101-mRNA-1">
    <property type="protein sequence ID" value="ECPE_0000893101-mRNA-1"/>
    <property type="gene ID" value="ECPE_0000893101"/>
</dbReference>
<name>A0A183APL8_9TREM</name>
<keyword evidence="3" id="KW-1185">Reference proteome</keyword>
<reference evidence="2 3" key="2">
    <citation type="submission" date="2018-11" db="EMBL/GenBank/DDBJ databases">
        <authorList>
            <consortium name="Pathogen Informatics"/>
        </authorList>
    </citation>
    <scope>NUCLEOTIDE SEQUENCE [LARGE SCALE GENOMIC DNA]</scope>
    <source>
        <strain evidence="2 3">Egypt</strain>
    </source>
</reference>
<proteinExistence type="predicted"/>